<dbReference type="RefSeq" id="WP_144044820.1">
    <property type="nucleotide sequence ID" value="NZ_CP041614.1"/>
</dbReference>
<protein>
    <recommendedName>
        <fullName evidence="4">Orphan protein</fullName>
    </recommendedName>
</protein>
<proteinExistence type="predicted"/>
<accession>A0ABX5WZK5</accession>
<dbReference type="Proteomes" id="UP000315947">
    <property type="component" value="Chromosome"/>
</dbReference>
<evidence type="ECO:0000313" key="3">
    <source>
        <dbReference type="Proteomes" id="UP000315947"/>
    </source>
</evidence>
<feature type="signal peptide" evidence="1">
    <location>
        <begin position="1"/>
        <end position="20"/>
    </location>
</feature>
<feature type="chain" id="PRO_5047112619" description="Orphan protein" evidence="1">
    <location>
        <begin position="21"/>
        <end position="172"/>
    </location>
</feature>
<evidence type="ECO:0000313" key="2">
    <source>
        <dbReference type="EMBL" id="QDO82431.1"/>
    </source>
</evidence>
<keyword evidence="3" id="KW-1185">Reference proteome</keyword>
<sequence>MKIMISTLLSLYLLSFSAFADTTAFGLTLGKTTETELKKIYHAKFTGVNEYTTGNTYSIPVNQLDIEGARNAFASFDTDLTLNYIRIEFRQSRFKALNQILSSKYTLTEQRIPFVGNKHAFYNHENAVIELIAPHLSNTATLGYITNEYVKQVQTFENDKRKRAKASELEKL</sequence>
<dbReference type="EMBL" id="CP041614">
    <property type="protein sequence ID" value="QDO82431.1"/>
    <property type="molecule type" value="Genomic_DNA"/>
</dbReference>
<reference evidence="2 3" key="1">
    <citation type="submission" date="2019-07" db="EMBL/GenBank/DDBJ databases">
        <title>Shewanella sp. YLB-06 whole genomic sequence.</title>
        <authorList>
            <person name="Yu L."/>
        </authorList>
    </citation>
    <scope>NUCLEOTIDE SEQUENCE [LARGE SCALE GENOMIC DNA]</scope>
    <source>
        <strain evidence="2 3">YLB-06</strain>
    </source>
</reference>
<evidence type="ECO:0008006" key="4">
    <source>
        <dbReference type="Google" id="ProtNLM"/>
    </source>
</evidence>
<name>A0ABX5WZK5_9GAMM</name>
<gene>
    <name evidence="2" type="ORF">FM037_03195</name>
</gene>
<evidence type="ECO:0000256" key="1">
    <source>
        <dbReference type="SAM" id="SignalP"/>
    </source>
</evidence>
<organism evidence="2 3">
    <name type="scientific">Shewanella psychropiezotolerans</name>
    <dbReference type="NCBI Taxonomy" id="2593655"/>
    <lineage>
        <taxon>Bacteria</taxon>
        <taxon>Pseudomonadati</taxon>
        <taxon>Pseudomonadota</taxon>
        <taxon>Gammaproteobacteria</taxon>
        <taxon>Alteromonadales</taxon>
        <taxon>Shewanellaceae</taxon>
        <taxon>Shewanella</taxon>
    </lineage>
</organism>
<keyword evidence="1" id="KW-0732">Signal</keyword>